<proteinExistence type="predicted"/>
<dbReference type="Pfam" id="PF04390">
    <property type="entry name" value="LptE"/>
    <property type="match status" value="1"/>
</dbReference>
<dbReference type="EMBL" id="FPHJ01000038">
    <property type="protein sequence ID" value="SFV62574.1"/>
    <property type="molecule type" value="Genomic_DNA"/>
</dbReference>
<evidence type="ECO:0000313" key="1">
    <source>
        <dbReference type="EMBL" id="SFV62574.1"/>
    </source>
</evidence>
<dbReference type="PROSITE" id="PS51257">
    <property type="entry name" value="PROKAR_LIPOPROTEIN"/>
    <property type="match status" value="1"/>
</dbReference>
<sequence length="148" mass="16496">MLKIITLISFLSLFISSCNYHLKENVNLVNAVVIATEKNEFVELLEKSFNKQTTAKIKLIIGAESLKETAVVYDNNGGASEVKLTLTIPTKITNLKGDKIYFDDSLSVSNIVAIPSNVQSKAIIKQQTYQNLRNNLLETLSLKLQNIH</sequence>
<protein>
    <submittedName>
        <fullName evidence="1">Uncharacterized protein</fullName>
    </submittedName>
</protein>
<gene>
    <name evidence="1" type="ORF">MNB_SUP05-5-59</name>
</gene>
<name>A0A1W1C9Y8_9ZZZZ</name>
<dbReference type="AlphaFoldDB" id="A0A1W1C9Y8"/>
<accession>A0A1W1C9Y8</accession>
<organism evidence="1">
    <name type="scientific">hydrothermal vent metagenome</name>
    <dbReference type="NCBI Taxonomy" id="652676"/>
    <lineage>
        <taxon>unclassified sequences</taxon>
        <taxon>metagenomes</taxon>
        <taxon>ecological metagenomes</taxon>
    </lineage>
</organism>
<reference evidence="1" key="1">
    <citation type="submission" date="2016-10" db="EMBL/GenBank/DDBJ databases">
        <authorList>
            <person name="de Groot N.N."/>
        </authorList>
    </citation>
    <scope>NUCLEOTIDE SEQUENCE</scope>
</reference>
<dbReference type="InterPro" id="IPR007485">
    <property type="entry name" value="LPS_assembly_LptE"/>
</dbReference>
<dbReference type="Gene3D" id="3.30.160.150">
    <property type="entry name" value="Lipoprotein like domain"/>
    <property type="match status" value="1"/>
</dbReference>